<dbReference type="FunFam" id="1.25.40.10:FF:000018">
    <property type="entry name" value="Cell division cycle protein 27 homolog B"/>
    <property type="match status" value="1"/>
</dbReference>
<organism evidence="8">
    <name type="scientific">Arcella intermedia</name>
    <dbReference type="NCBI Taxonomy" id="1963864"/>
    <lineage>
        <taxon>Eukaryota</taxon>
        <taxon>Amoebozoa</taxon>
        <taxon>Tubulinea</taxon>
        <taxon>Elardia</taxon>
        <taxon>Arcellinida</taxon>
        <taxon>Sphaerothecina</taxon>
        <taxon>Arcellidae</taxon>
        <taxon>Arcella</taxon>
    </lineage>
</organism>
<dbReference type="Gene3D" id="1.25.40.10">
    <property type="entry name" value="Tetratricopeptide repeat domain"/>
    <property type="match status" value="4"/>
</dbReference>
<dbReference type="AlphaFoldDB" id="A0A6B2KZ77"/>
<dbReference type="GO" id="GO:0031145">
    <property type="term" value="P:anaphase-promoting complex-dependent catabolic process"/>
    <property type="evidence" value="ECO:0007669"/>
    <property type="project" value="TreeGrafter"/>
</dbReference>
<feature type="repeat" description="TPR" evidence="6">
    <location>
        <begin position="538"/>
        <end position="571"/>
    </location>
</feature>
<evidence type="ECO:0000256" key="6">
    <source>
        <dbReference type="PROSITE-ProRule" id="PRU00339"/>
    </source>
</evidence>
<dbReference type="GO" id="GO:0005737">
    <property type="term" value="C:cytoplasm"/>
    <property type="evidence" value="ECO:0007669"/>
    <property type="project" value="TreeGrafter"/>
</dbReference>
<dbReference type="SMART" id="SM00028">
    <property type="entry name" value="TPR"/>
    <property type="match status" value="8"/>
</dbReference>
<dbReference type="GO" id="GO:0051301">
    <property type="term" value="P:cell division"/>
    <property type="evidence" value="ECO:0007669"/>
    <property type="project" value="TreeGrafter"/>
</dbReference>
<reference evidence="8" key="1">
    <citation type="journal article" date="2020" name="J. Eukaryot. Microbiol.">
        <title>De novo Sequencing, Assembly and Annotation of the Transcriptome for the Free-Living Testate Amoeba Arcella intermedia.</title>
        <authorList>
            <person name="Ribeiro G.M."/>
            <person name="Porfirio-Sousa A.L."/>
            <person name="Maurer-Alcala X.X."/>
            <person name="Katz L.A."/>
            <person name="Lahr D.J.G."/>
        </authorList>
    </citation>
    <scope>NUCLEOTIDE SEQUENCE</scope>
</reference>
<dbReference type="GO" id="GO:0007091">
    <property type="term" value="P:metaphase/anaphase transition of mitotic cell cycle"/>
    <property type="evidence" value="ECO:0007669"/>
    <property type="project" value="TreeGrafter"/>
</dbReference>
<evidence type="ECO:0000256" key="7">
    <source>
        <dbReference type="SAM" id="MobiDB-lite"/>
    </source>
</evidence>
<proteinExistence type="inferred from homology"/>
<comment type="similarity">
    <text evidence="5">Belongs to the APC3/CDC27 family.</text>
</comment>
<evidence type="ECO:0000256" key="2">
    <source>
        <dbReference type="ARBA" id="ARBA00022737"/>
    </source>
</evidence>
<dbReference type="InterPro" id="IPR011990">
    <property type="entry name" value="TPR-like_helical_dom_sf"/>
</dbReference>
<dbReference type="Pfam" id="PF13181">
    <property type="entry name" value="TPR_8"/>
    <property type="match status" value="2"/>
</dbReference>
<dbReference type="EMBL" id="GIBP01000929">
    <property type="protein sequence ID" value="NDV29898.1"/>
    <property type="molecule type" value="Transcribed_RNA"/>
</dbReference>
<dbReference type="Pfam" id="PF12895">
    <property type="entry name" value="ANAPC3"/>
    <property type="match status" value="1"/>
</dbReference>
<feature type="repeat" description="TPR" evidence="6">
    <location>
        <begin position="470"/>
        <end position="503"/>
    </location>
</feature>
<evidence type="ECO:0000256" key="1">
    <source>
        <dbReference type="ARBA" id="ARBA00004123"/>
    </source>
</evidence>
<dbReference type="Pfam" id="PF13432">
    <property type="entry name" value="TPR_16"/>
    <property type="match status" value="1"/>
</dbReference>
<keyword evidence="2" id="KW-0677">Repeat</keyword>
<comment type="subcellular location">
    <subcellularLocation>
        <location evidence="1">Nucleus</location>
    </subcellularLocation>
</comment>
<feature type="repeat" description="TPR" evidence="6">
    <location>
        <begin position="504"/>
        <end position="537"/>
    </location>
</feature>
<feature type="repeat" description="TPR" evidence="6">
    <location>
        <begin position="104"/>
        <end position="137"/>
    </location>
</feature>
<dbReference type="PANTHER" id="PTHR12558:SF13">
    <property type="entry name" value="CELL DIVISION CYCLE PROTEIN 27 HOMOLOG"/>
    <property type="match status" value="1"/>
</dbReference>
<name>A0A6B2KZ77_9EUKA</name>
<evidence type="ECO:0008006" key="9">
    <source>
        <dbReference type="Google" id="ProtNLM"/>
    </source>
</evidence>
<dbReference type="PROSITE" id="PS50293">
    <property type="entry name" value="TPR_REGION"/>
    <property type="match status" value="2"/>
</dbReference>
<evidence type="ECO:0000256" key="5">
    <source>
        <dbReference type="ARBA" id="ARBA00038210"/>
    </source>
</evidence>
<dbReference type="PANTHER" id="PTHR12558">
    <property type="entry name" value="CELL DIVISION CYCLE 16,23,27"/>
    <property type="match status" value="1"/>
</dbReference>
<keyword evidence="3 6" id="KW-0802">TPR repeat</keyword>
<dbReference type="Pfam" id="PF14559">
    <property type="entry name" value="TPR_19"/>
    <property type="match status" value="1"/>
</dbReference>
<evidence type="ECO:0000256" key="4">
    <source>
        <dbReference type="ARBA" id="ARBA00023242"/>
    </source>
</evidence>
<dbReference type="SUPFAM" id="SSF48452">
    <property type="entry name" value="TPR-like"/>
    <property type="match status" value="2"/>
</dbReference>
<feature type="region of interest" description="Disordered" evidence="7">
    <location>
        <begin position="253"/>
        <end position="293"/>
    </location>
</feature>
<protein>
    <recommendedName>
        <fullName evidence="9">UDP-N-acetylglucosamine--peptide N-acetylglucosaminyltransferase SPINDLY</fullName>
    </recommendedName>
</protein>
<feature type="repeat" description="TPR" evidence="6">
    <location>
        <begin position="572"/>
        <end position="605"/>
    </location>
</feature>
<sequence>MEETLISAIEYSVANHLQGNAVFLAERLHAHAKSETSTYYLATAYLNQGKAHQALAVLKGAQSERNRYLGALAAFRLGLFQEAEGFLVDGGLSEEGVGNVPNGAAGLFLLGMICKKLNQRERAIRSFSDSLKINPFLWCSFETLTAMGGDMDPAEFFGIDSPSEISQILPHVENLQINVPQPPLHKVTPEITLPQVAHKPKLHPTTPSIAKSIVKRIFESASTSPEEPEFLLKMNPIFDTKFIDKASTAVASPFAAPKPKTTEAEIPAKNQRKKPNAAPVKNAPGPVATPSGPKKLFEVPAASSIKQPQKNIPKAQPTKLAHQVDVMDIDREMNKPKTTQPTEQPQPLQPIPQIQQNLLQGTVQVLTLFRTIGEGLRLLNQYACSEAILAFQKLPKNQYKTGWILCHVAKAYFEMVQYVKAKQIFEEVRCLEPYRTSYMELFSTILWHLKEEVQLSYLAQQLTEMDRNSAGAWCAVGNCFSLQKEHETALKFLKKAIQLDSDFTYAYTLSGHEYISSENWDKATSCFRNAIRLDPRHYNAWYGLGMIYYSQEKYTSAEYHFRKALQINPKSSVLYCYVGMVLMEQKDYENALEMLTAAIQIDPKNTLAQFKKAAVLVSLNDLDNALLELTRLKEKAPKEAPIYILMGKIYKKKNEINKAIKCYTTALDFDTKSANFIKNAISKLGNHEPDTDAEDETDLV</sequence>
<evidence type="ECO:0000256" key="3">
    <source>
        <dbReference type="ARBA" id="ARBA00022803"/>
    </source>
</evidence>
<dbReference type="GO" id="GO:0005680">
    <property type="term" value="C:anaphase-promoting complex"/>
    <property type="evidence" value="ECO:0007669"/>
    <property type="project" value="TreeGrafter"/>
</dbReference>
<evidence type="ECO:0000313" key="8">
    <source>
        <dbReference type="EMBL" id="NDV29898.1"/>
    </source>
</evidence>
<accession>A0A6B2KZ77</accession>
<feature type="repeat" description="TPR" evidence="6">
    <location>
        <begin position="640"/>
        <end position="673"/>
    </location>
</feature>
<dbReference type="PROSITE" id="PS50005">
    <property type="entry name" value="TPR"/>
    <property type="match status" value="6"/>
</dbReference>
<dbReference type="InterPro" id="IPR019734">
    <property type="entry name" value="TPR_rpt"/>
</dbReference>
<keyword evidence="4" id="KW-0539">Nucleus</keyword>
<dbReference type="GO" id="GO:0016567">
    <property type="term" value="P:protein ubiquitination"/>
    <property type="evidence" value="ECO:0007669"/>
    <property type="project" value="TreeGrafter"/>
</dbReference>